<dbReference type="FunFam" id="3.40.50.880:FF:000030">
    <property type="entry name" value="Gamma-glutamyl-gamma-aminobutyrate hydrolase PuuD"/>
    <property type="match status" value="1"/>
</dbReference>
<accession>A0A7V3ZSI6</accession>
<organism evidence="1">
    <name type="scientific">candidate division WOR-3 bacterium</name>
    <dbReference type="NCBI Taxonomy" id="2052148"/>
    <lineage>
        <taxon>Bacteria</taxon>
        <taxon>Bacteria division WOR-3</taxon>
    </lineage>
</organism>
<dbReference type="GO" id="GO:0006598">
    <property type="term" value="P:polyamine catabolic process"/>
    <property type="evidence" value="ECO:0007669"/>
    <property type="project" value="TreeGrafter"/>
</dbReference>
<protein>
    <submittedName>
        <fullName evidence="1">Gamma-glutamyl-gamma-aminobutyrate hydrolase family protein</fullName>
    </submittedName>
</protein>
<dbReference type="GO" id="GO:0033969">
    <property type="term" value="F:gamma-glutamyl-gamma-aminobutyrate hydrolase activity"/>
    <property type="evidence" value="ECO:0007669"/>
    <property type="project" value="TreeGrafter"/>
</dbReference>
<keyword evidence="1" id="KW-0378">Hydrolase</keyword>
<dbReference type="PROSITE" id="PS51273">
    <property type="entry name" value="GATASE_TYPE_1"/>
    <property type="match status" value="1"/>
</dbReference>
<gene>
    <name evidence="1" type="ORF">ENU72_00095</name>
</gene>
<dbReference type="InterPro" id="IPR029062">
    <property type="entry name" value="Class_I_gatase-like"/>
</dbReference>
<dbReference type="InterPro" id="IPR011697">
    <property type="entry name" value="Peptidase_C26"/>
</dbReference>
<dbReference type="PANTHER" id="PTHR43235">
    <property type="entry name" value="GLUTAMINE AMIDOTRANSFERASE PB2B2.05-RELATED"/>
    <property type="match status" value="1"/>
</dbReference>
<evidence type="ECO:0000313" key="1">
    <source>
        <dbReference type="EMBL" id="HGK53411.1"/>
    </source>
</evidence>
<dbReference type="Pfam" id="PF07722">
    <property type="entry name" value="Peptidase_C26"/>
    <property type="match status" value="1"/>
</dbReference>
<reference evidence="1" key="1">
    <citation type="journal article" date="2020" name="mSystems">
        <title>Genome- and Community-Level Interaction Insights into Carbon Utilization and Element Cycling Functions of Hydrothermarchaeota in Hydrothermal Sediment.</title>
        <authorList>
            <person name="Zhou Z."/>
            <person name="Liu Y."/>
            <person name="Xu W."/>
            <person name="Pan J."/>
            <person name="Luo Z.H."/>
            <person name="Li M."/>
        </authorList>
    </citation>
    <scope>NUCLEOTIDE SEQUENCE [LARGE SCALE GENOMIC DNA]</scope>
    <source>
        <strain evidence="1">SpSt-695</strain>
    </source>
</reference>
<dbReference type="PANTHER" id="PTHR43235:SF1">
    <property type="entry name" value="GLUTAMINE AMIDOTRANSFERASE PB2B2.05-RELATED"/>
    <property type="match status" value="1"/>
</dbReference>
<dbReference type="Gene3D" id="3.40.50.880">
    <property type="match status" value="1"/>
</dbReference>
<dbReference type="EMBL" id="DTDP01000004">
    <property type="protein sequence ID" value="HGK53411.1"/>
    <property type="molecule type" value="Genomic_DNA"/>
</dbReference>
<dbReference type="CDD" id="cd01745">
    <property type="entry name" value="GATase1_2"/>
    <property type="match status" value="1"/>
</dbReference>
<proteinExistence type="predicted"/>
<dbReference type="AlphaFoldDB" id="A0A7V3ZSI6"/>
<dbReference type="SUPFAM" id="SSF52317">
    <property type="entry name" value="Class I glutamine amidotransferase-like"/>
    <property type="match status" value="1"/>
</dbReference>
<dbReference type="InterPro" id="IPR044668">
    <property type="entry name" value="PuuD-like"/>
</dbReference>
<name>A0A7V3ZSI6_UNCW3</name>
<sequence>MKKTFIGITPSFSNISGRFFLNEEYVKAIKKAGGIPVIIPYLKNDIEEIISRINGILLSGGGDVLPKFFKEEPELTKLTLPERDVFEIKLIRECFKRKIPVFGICRGCQVMNVAMGGSLIQDIKGKIEHYQSAPANEPTHTIIIEKDSILYEVFKKEKIMVNSFHHQAIKKVGKNLFVSAKAKDGIIEAIESKEHPFFLGVQFHIEYLTQNNKRFLNLFKFFISKAKKI</sequence>
<comment type="caution">
    <text evidence="1">The sequence shown here is derived from an EMBL/GenBank/DDBJ whole genome shotgun (WGS) entry which is preliminary data.</text>
</comment>
<dbReference type="GO" id="GO:0005829">
    <property type="term" value="C:cytosol"/>
    <property type="evidence" value="ECO:0007669"/>
    <property type="project" value="TreeGrafter"/>
</dbReference>